<gene>
    <name evidence="5" type="ORF">A5679_22510</name>
</gene>
<name>A0A1A2UZF2_MYCSC</name>
<dbReference type="FunFam" id="3.40.50.12780:FF:000012">
    <property type="entry name" value="Non-ribosomal peptide synthetase"/>
    <property type="match status" value="1"/>
</dbReference>
<dbReference type="FunFam" id="3.40.50.980:FF:000001">
    <property type="entry name" value="Non-ribosomal peptide synthetase"/>
    <property type="match status" value="1"/>
</dbReference>
<feature type="non-terminal residue" evidence="5">
    <location>
        <position position="1186"/>
    </location>
</feature>
<dbReference type="InterPro" id="IPR000873">
    <property type="entry name" value="AMP-dep_synth/lig_dom"/>
</dbReference>
<dbReference type="FunFam" id="3.30.300.30:FF:000010">
    <property type="entry name" value="Enterobactin synthetase component F"/>
    <property type="match status" value="1"/>
</dbReference>
<dbReference type="SUPFAM" id="SSF56801">
    <property type="entry name" value="Acetyl-CoA synthetase-like"/>
    <property type="match status" value="1"/>
</dbReference>
<dbReference type="GO" id="GO:0043041">
    <property type="term" value="P:amino acid activation for nonribosomal peptide biosynthetic process"/>
    <property type="evidence" value="ECO:0007669"/>
    <property type="project" value="TreeGrafter"/>
</dbReference>
<dbReference type="GO" id="GO:0044550">
    <property type="term" value="P:secondary metabolite biosynthetic process"/>
    <property type="evidence" value="ECO:0007669"/>
    <property type="project" value="UniProtKB-ARBA"/>
</dbReference>
<dbReference type="InterPro" id="IPR009081">
    <property type="entry name" value="PP-bd_ACP"/>
</dbReference>
<evidence type="ECO:0000256" key="3">
    <source>
        <dbReference type="ARBA" id="ARBA00022553"/>
    </source>
</evidence>
<evidence type="ECO:0000256" key="1">
    <source>
        <dbReference type="ARBA" id="ARBA00001957"/>
    </source>
</evidence>
<dbReference type="InterPro" id="IPR020845">
    <property type="entry name" value="AMP-binding_CS"/>
</dbReference>
<dbReference type="GO" id="GO:0008610">
    <property type="term" value="P:lipid biosynthetic process"/>
    <property type="evidence" value="ECO:0007669"/>
    <property type="project" value="UniProtKB-ARBA"/>
</dbReference>
<dbReference type="Pfam" id="PF13193">
    <property type="entry name" value="AMP-binding_C"/>
    <property type="match status" value="1"/>
</dbReference>
<comment type="cofactor">
    <cofactor evidence="1">
        <name>pantetheine 4'-phosphate</name>
        <dbReference type="ChEBI" id="CHEBI:47942"/>
    </cofactor>
</comment>
<dbReference type="Gene3D" id="3.40.50.12780">
    <property type="entry name" value="N-terminal domain of ligase-like"/>
    <property type="match status" value="1"/>
</dbReference>
<dbReference type="AlphaFoldDB" id="A0A1A2UZF2"/>
<keyword evidence="2" id="KW-0596">Phosphopantetheine</keyword>
<dbReference type="FunFam" id="2.30.38.10:FF:000001">
    <property type="entry name" value="Non-ribosomal peptide synthetase PvdI"/>
    <property type="match status" value="1"/>
</dbReference>
<keyword evidence="3" id="KW-0597">Phosphoprotein</keyword>
<dbReference type="Gene3D" id="3.30.300.30">
    <property type="match status" value="1"/>
</dbReference>
<dbReference type="FunFam" id="1.10.1200.10:FF:000016">
    <property type="entry name" value="Non-ribosomal peptide synthase"/>
    <property type="match status" value="1"/>
</dbReference>
<dbReference type="InterPro" id="IPR010071">
    <property type="entry name" value="AA_adenyl_dom"/>
</dbReference>
<dbReference type="Gene3D" id="3.30.559.10">
    <property type="entry name" value="Chloramphenicol acetyltransferase-like domain"/>
    <property type="match status" value="2"/>
</dbReference>
<evidence type="ECO:0000259" key="4">
    <source>
        <dbReference type="PROSITE" id="PS50075"/>
    </source>
</evidence>
<dbReference type="SUPFAM" id="SSF47336">
    <property type="entry name" value="ACP-like"/>
    <property type="match status" value="1"/>
</dbReference>
<sequence>MDGDLMVGKLDALGEQALPLTRGQLDIWLSQETGHSGTEWQIGLFVRIDGRVQRDALKWAIRQAVEEAEPTRVCFAEADGQVFQRLMAYPDIDLAFHDLSGSSDAIEEARRMALSIQRTPMPLTGPLFRFALFRTRADQYHLFACCHHIIVDGTGVALVGHRIAAIYSAIVSAAPIPPAVFGSLQDLLDCESQYETSGDYRSDEAYWIQNLPAIDAGPRRAPRAKGERDPWPSPPVALDSGVLRRVHKLSQVWGVSPTSVITAACALLVRGWTGGGPEVVLDFPVNRRVRPESKTLPGMVAGVVPLVLRVAPELTVADFCRHVDTRVREAIEHQRFPVQALERKARGPAGPPERVSVNFIPSAFTLPFGGVTASASYTNSGQVGGFGLIFSGDGDQFLLSTAGALEPFSSFEAAQLARLLERMLVALTADTTRRLLSIDVPEDPERARLAGWGNWAAAKGPAPGRSIPELFGSWAQRAPEALAISCAGRSWSYREVDEASNRLARWLVGRAVGPGDCVALLMQRSGEAVIALLGVLKAGAAYVPIDPAVPTARVEFTLADSGAVVVVVGEGLRARLVGFGGAVVEVDDPAVAVQSGAGLVGPGPDDVAHVIYTSGTTGVPKGVAVTHRNVTQLFAALAGGELLGAGRGWTQCHSLAFDFSVWEIWGALLHGGHLVVVPDAATRCADDLQALVADERVSVLTQTPSALGALSPDGVGATLVVGAEPCPAQLVDRWAPGRVMVNVYGPTETTMWVSKSAPLVAGSGAPAIGAPVAGAAFFVLDDWLRPAPAGVVGELYVAGAGVGVGYLGRTGLTASRFVACPIGAPGARMYRTGDLVWWGPDGQLRYVGRADEQVKIRGYRIELGEITAALGDLAGVEQAVVIAREDRPGDKRLVAYITGPADPAELRAALGERLPAYLVPAAVVALTSFPRTLNGKLDTAALPPPDYVGHGYRAPATLTEEVLAAIYAQVLGVDRVGVDDSFFDLGGDSLSAMRLVAAVNTRLDAALSVRALFEAPTIGRLASRLDEGEGRLARVVAGPRPAVVPLSFAQSRLWFLDQLHGSSPVHNMAIALRLRGRLHADVLGTALGDVVARHESLRTVFIAPDGNPQQVVLPVECADFGWEIADAGGWPAGRLGEAVHAVAHHPFDLSTEIPLRATLFRVGPDEHVLVAVAHHIAADGWSITPL</sequence>
<dbReference type="NCBIfam" id="TIGR01733">
    <property type="entry name" value="AA-adenyl-dom"/>
    <property type="match status" value="1"/>
</dbReference>
<dbReference type="PROSITE" id="PS50075">
    <property type="entry name" value="CARRIER"/>
    <property type="match status" value="1"/>
</dbReference>
<dbReference type="GO" id="GO:0003824">
    <property type="term" value="F:catalytic activity"/>
    <property type="evidence" value="ECO:0007669"/>
    <property type="project" value="InterPro"/>
</dbReference>
<dbReference type="EMBL" id="LZJY01000320">
    <property type="protein sequence ID" value="OBH93745.1"/>
    <property type="molecule type" value="Genomic_DNA"/>
</dbReference>
<dbReference type="Gene3D" id="1.10.1200.10">
    <property type="entry name" value="ACP-like"/>
    <property type="match status" value="1"/>
</dbReference>
<dbReference type="InterPro" id="IPR023213">
    <property type="entry name" value="CAT-like_dom_sf"/>
</dbReference>
<dbReference type="GO" id="GO:0072330">
    <property type="term" value="P:monocarboxylic acid biosynthetic process"/>
    <property type="evidence" value="ECO:0007669"/>
    <property type="project" value="UniProtKB-ARBA"/>
</dbReference>
<dbReference type="GO" id="GO:0005829">
    <property type="term" value="C:cytosol"/>
    <property type="evidence" value="ECO:0007669"/>
    <property type="project" value="TreeGrafter"/>
</dbReference>
<dbReference type="InterPro" id="IPR036736">
    <property type="entry name" value="ACP-like_sf"/>
</dbReference>
<organism evidence="5 6">
    <name type="scientific">Mycobacterium scrofulaceum</name>
    <dbReference type="NCBI Taxonomy" id="1783"/>
    <lineage>
        <taxon>Bacteria</taxon>
        <taxon>Bacillati</taxon>
        <taxon>Actinomycetota</taxon>
        <taxon>Actinomycetes</taxon>
        <taxon>Mycobacteriales</taxon>
        <taxon>Mycobacteriaceae</taxon>
        <taxon>Mycobacterium</taxon>
    </lineage>
</organism>
<dbReference type="InterPro" id="IPR006162">
    <property type="entry name" value="Ppantetheine_attach_site"/>
</dbReference>
<dbReference type="Pfam" id="PF00668">
    <property type="entry name" value="Condensation"/>
    <property type="match status" value="2"/>
</dbReference>
<feature type="domain" description="Carrier" evidence="4">
    <location>
        <begin position="954"/>
        <end position="1029"/>
    </location>
</feature>
<dbReference type="PANTHER" id="PTHR45527">
    <property type="entry name" value="NONRIBOSOMAL PEPTIDE SYNTHETASE"/>
    <property type="match status" value="1"/>
</dbReference>
<dbReference type="PANTHER" id="PTHR45527:SF1">
    <property type="entry name" value="FATTY ACID SYNTHASE"/>
    <property type="match status" value="1"/>
</dbReference>
<dbReference type="PROSITE" id="PS00012">
    <property type="entry name" value="PHOSPHOPANTETHEINE"/>
    <property type="match status" value="1"/>
</dbReference>
<accession>A0A1A2UZF2</accession>
<dbReference type="Gene3D" id="3.30.559.30">
    <property type="entry name" value="Nonribosomal peptide synthetase, condensation domain"/>
    <property type="match status" value="1"/>
</dbReference>
<evidence type="ECO:0000256" key="2">
    <source>
        <dbReference type="ARBA" id="ARBA00022450"/>
    </source>
</evidence>
<dbReference type="PROSITE" id="PS00455">
    <property type="entry name" value="AMP_BINDING"/>
    <property type="match status" value="1"/>
</dbReference>
<protein>
    <submittedName>
        <fullName evidence="5">Non-ribosomal peptide synthetase</fullName>
    </submittedName>
</protein>
<dbReference type="InterPro" id="IPR001242">
    <property type="entry name" value="Condensation_dom"/>
</dbReference>
<reference evidence="5 6" key="1">
    <citation type="submission" date="2016-06" db="EMBL/GenBank/DDBJ databases">
        <authorList>
            <person name="Kjaerup R.B."/>
            <person name="Dalgaard T.S."/>
            <person name="Juul-Madsen H.R."/>
        </authorList>
    </citation>
    <scope>NUCLEOTIDE SEQUENCE [LARGE SCALE GENOMIC DNA]</scope>
    <source>
        <strain evidence="5 6">E2838</strain>
    </source>
</reference>
<evidence type="ECO:0000313" key="5">
    <source>
        <dbReference type="EMBL" id="OBH93745.1"/>
    </source>
</evidence>
<dbReference type="InterPro" id="IPR020806">
    <property type="entry name" value="PKS_PP-bd"/>
</dbReference>
<dbReference type="Proteomes" id="UP000092207">
    <property type="component" value="Unassembled WGS sequence"/>
</dbReference>
<evidence type="ECO:0000313" key="6">
    <source>
        <dbReference type="Proteomes" id="UP000092207"/>
    </source>
</evidence>
<dbReference type="SUPFAM" id="SSF52777">
    <property type="entry name" value="CoA-dependent acyltransferases"/>
    <property type="match status" value="3"/>
</dbReference>
<dbReference type="InterPro" id="IPR042099">
    <property type="entry name" value="ANL_N_sf"/>
</dbReference>
<dbReference type="SMART" id="SM01294">
    <property type="entry name" value="PKS_PP_betabranch"/>
    <property type="match status" value="1"/>
</dbReference>
<dbReference type="UniPathway" id="UPA00011"/>
<dbReference type="GO" id="GO:0031177">
    <property type="term" value="F:phosphopantetheine binding"/>
    <property type="evidence" value="ECO:0007669"/>
    <property type="project" value="InterPro"/>
</dbReference>
<proteinExistence type="predicted"/>
<dbReference type="InterPro" id="IPR025110">
    <property type="entry name" value="AMP-bd_C"/>
</dbReference>
<dbReference type="InterPro" id="IPR045851">
    <property type="entry name" value="AMP-bd_C_sf"/>
</dbReference>
<dbReference type="Pfam" id="PF00501">
    <property type="entry name" value="AMP-binding"/>
    <property type="match status" value="1"/>
</dbReference>
<comment type="caution">
    <text evidence="5">The sequence shown here is derived from an EMBL/GenBank/DDBJ whole genome shotgun (WGS) entry which is preliminary data.</text>
</comment>
<dbReference type="Pfam" id="PF00550">
    <property type="entry name" value="PP-binding"/>
    <property type="match status" value="1"/>
</dbReference>
<dbReference type="SMART" id="SM00823">
    <property type="entry name" value="PKS_PP"/>
    <property type="match status" value="1"/>
</dbReference>